<protein>
    <recommendedName>
        <fullName evidence="6">Ankyrin repeat domain-containing protein</fullName>
    </recommendedName>
</protein>
<accession>A0A0D2DB43</accession>
<dbReference type="InterPro" id="IPR002110">
    <property type="entry name" value="Ankyrin_rpt"/>
</dbReference>
<evidence type="ECO:0000313" key="5">
    <source>
        <dbReference type="Proteomes" id="UP000053342"/>
    </source>
</evidence>
<dbReference type="PANTHER" id="PTHR24198:SF165">
    <property type="entry name" value="ANKYRIN REPEAT-CONTAINING PROTEIN-RELATED"/>
    <property type="match status" value="1"/>
</dbReference>
<evidence type="ECO:0000256" key="1">
    <source>
        <dbReference type="ARBA" id="ARBA00022737"/>
    </source>
</evidence>
<evidence type="ECO:0000256" key="3">
    <source>
        <dbReference type="PROSITE-ProRule" id="PRU00023"/>
    </source>
</evidence>
<dbReference type="Gene3D" id="1.25.40.20">
    <property type="entry name" value="Ankyrin repeat-containing domain"/>
    <property type="match status" value="2"/>
</dbReference>
<dbReference type="EMBL" id="KN847339">
    <property type="protein sequence ID" value="KIW39684.1"/>
    <property type="molecule type" value="Genomic_DNA"/>
</dbReference>
<reference evidence="4 5" key="1">
    <citation type="submission" date="2015-01" db="EMBL/GenBank/DDBJ databases">
        <title>The Genome Sequence of Exophiala oligosperma CBS72588.</title>
        <authorList>
            <consortium name="The Broad Institute Genomics Platform"/>
            <person name="Cuomo C."/>
            <person name="de Hoog S."/>
            <person name="Gorbushina A."/>
            <person name="Stielow B."/>
            <person name="Teixiera M."/>
            <person name="Abouelleil A."/>
            <person name="Chapman S.B."/>
            <person name="Priest M."/>
            <person name="Young S.K."/>
            <person name="Wortman J."/>
            <person name="Nusbaum C."/>
            <person name="Birren B."/>
        </authorList>
    </citation>
    <scope>NUCLEOTIDE SEQUENCE [LARGE SCALE GENOMIC DNA]</scope>
    <source>
        <strain evidence="4 5">CBS 72588</strain>
    </source>
</reference>
<evidence type="ECO:0008006" key="6">
    <source>
        <dbReference type="Google" id="ProtNLM"/>
    </source>
</evidence>
<dbReference type="RefSeq" id="XP_016259900.1">
    <property type="nucleotide sequence ID" value="XM_016409592.1"/>
</dbReference>
<dbReference type="InterPro" id="IPR036770">
    <property type="entry name" value="Ankyrin_rpt-contain_sf"/>
</dbReference>
<dbReference type="OrthoDB" id="366390at2759"/>
<dbReference type="AlphaFoldDB" id="A0A0D2DB43"/>
<dbReference type="Proteomes" id="UP000053342">
    <property type="component" value="Unassembled WGS sequence"/>
</dbReference>
<keyword evidence="1" id="KW-0677">Repeat</keyword>
<gene>
    <name evidence="4" type="ORF">PV06_08275</name>
</gene>
<dbReference type="VEuPathDB" id="FungiDB:PV06_08275"/>
<name>A0A0D2DB43_9EURO</name>
<dbReference type="SUPFAM" id="SSF48403">
    <property type="entry name" value="Ankyrin repeat"/>
    <property type="match status" value="1"/>
</dbReference>
<dbReference type="GeneID" id="27360349"/>
<dbReference type="STRING" id="215243.A0A0D2DB43"/>
<dbReference type="Pfam" id="PF13606">
    <property type="entry name" value="Ank_3"/>
    <property type="match status" value="1"/>
</dbReference>
<evidence type="ECO:0000313" key="4">
    <source>
        <dbReference type="EMBL" id="KIW39685.1"/>
    </source>
</evidence>
<dbReference type="PROSITE" id="PS50088">
    <property type="entry name" value="ANK_REPEAT"/>
    <property type="match status" value="1"/>
</dbReference>
<keyword evidence="2 3" id="KW-0040">ANK repeat</keyword>
<organism evidence="4 5">
    <name type="scientific">Exophiala oligosperma</name>
    <dbReference type="NCBI Taxonomy" id="215243"/>
    <lineage>
        <taxon>Eukaryota</taxon>
        <taxon>Fungi</taxon>
        <taxon>Dikarya</taxon>
        <taxon>Ascomycota</taxon>
        <taxon>Pezizomycotina</taxon>
        <taxon>Eurotiomycetes</taxon>
        <taxon>Chaetothyriomycetidae</taxon>
        <taxon>Chaetothyriales</taxon>
        <taxon>Herpotrichiellaceae</taxon>
        <taxon>Exophiala</taxon>
    </lineage>
</organism>
<dbReference type="Pfam" id="PF12796">
    <property type="entry name" value="Ank_2"/>
    <property type="match status" value="1"/>
</dbReference>
<dbReference type="SMART" id="SM00248">
    <property type="entry name" value="ANK"/>
    <property type="match status" value="3"/>
</dbReference>
<dbReference type="HOGENOM" id="CLU_097221_0_0_1"/>
<dbReference type="RefSeq" id="XP_016259901.1">
    <property type="nucleotide sequence ID" value="XM_016409593.1"/>
</dbReference>
<proteinExistence type="predicted"/>
<feature type="repeat" description="ANK" evidence="3">
    <location>
        <begin position="104"/>
        <end position="136"/>
    </location>
</feature>
<evidence type="ECO:0000256" key="2">
    <source>
        <dbReference type="ARBA" id="ARBA00023043"/>
    </source>
</evidence>
<dbReference type="PANTHER" id="PTHR24198">
    <property type="entry name" value="ANKYRIN REPEAT AND PROTEIN KINASE DOMAIN-CONTAINING PROTEIN"/>
    <property type="match status" value="1"/>
</dbReference>
<keyword evidence="5" id="KW-1185">Reference proteome</keyword>
<sequence length="189" mass="20158">MGSLEDYLAGFGQAPLSPEIINAQDACGQTALAWAVEYGWPEATEVLLNYGASACRPGQSLRGEMPLLNLAIVCPVLNGSDRDLVDVVKLLLEVGAKPNSVDHEGWTALHVAASWNNAAVIKELVRFAGDALTWDALTEDGQTAQALSLGAEFDKQVQDLFRNQGASHVEVGFSVSESDEILDSVDVQC</sequence>
<dbReference type="EMBL" id="KN847339">
    <property type="protein sequence ID" value="KIW39685.1"/>
    <property type="molecule type" value="Genomic_DNA"/>
</dbReference>